<protein>
    <submittedName>
        <fullName evidence="2">Uncharacterized protein</fullName>
    </submittedName>
</protein>
<dbReference type="STRING" id="177413.SAMN05660859_0164"/>
<evidence type="ECO:0000256" key="1">
    <source>
        <dbReference type="SAM" id="MobiDB-lite"/>
    </source>
</evidence>
<sequence>MAPGNQMSTEGISADPAPAPAKTASRLTMRCSYCDSENVMRDAWATWSVEDQSWCLGNVFDAAFCEDCENDTKIVEGVIGSQEGQADG</sequence>
<organism evidence="2 3">
    <name type="scientific">Ancylobacter rudongensis</name>
    <dbReference type="NCBI Taxonomy" id="177413"/>
    <lineage>
        <taxon>Bacteria</taxon>
        <taxon>Pseudomonadati</taxon>
        <taxon>Pseudomonadota</taxon>
        <taxon>Alphaproteobacteria</taxon>
        <taxon>Hyphomicrobiales</taxon>
        <taxon>Xanthobacteraceae</taxon>
        <taxon>Ancylobacter</taxon>
    </lineage>
</organism>
<dbReference type="EMBL" id="FMTP01000010">
    <property type="protein sequence ID" value="SCW95978.1"/>
    <property type="molecule type" value="Genomic_DNA"/>
</dbReference>
<keyword evidence="3" id="KW-1185">Reference proteome</keyword>
<dbReference type="Proteomes" id="UP000198889">
    <property type="component" value="Unassembled WGS sequence"/>
</dbReference>
<feature type="region of interest" description="Disordered" evidence="1">
    <location>
        <begin position="1"/>
        <end position="22"/>
    </location>
</feature>
<feature type="compositionally biased region" description="Polar residues" evidence="1">
    <location>
        <begin position="1"/>
        <end position="11"/>
    </location>
</feature>
<name>A0A1G4UQN9_9HYPH</name>
<gene>
    <name evidence="2" type="ORF">SAMN05660859_0164</name>
</gene>
<reference evidence="3" key="1">
    <citation type="submission" date="2016-10" db="EMBL/GenBank/DDBJ databases">
        <authorList>
            <person name="Varghese N."/>
            <person name="Submissions S."/>
        </authorList>
    </citation>
    <scope>NUCLEOTIDE SEQUENCE [LARGE SCALE GENOMIC DNA]</scope>
    <source>
        <strain evidence="3">CGMCC 1.1761</strain>
    </source>
</reference>
<dbReference type="AlphaFoldDB" id="A0A1G4UQN9"/>
<evidence type="ECO:0000313" key="2">
    <source>
        <dbReference type="EMBL" id="SCW95978.1"/>
    </source>
</evidence>
<evidence type="ECO:0000313" key="3">
    <source>
        <dbReference type="Proteomes" id="UP000198889"/>
    </source>
</evidence>
<proteinExistence type="predicted"/>
<accession>A0A1G4UQN9</accession>